<dbReference type="Pfam" id="PF04784">
    <property type="entry name" value="DUF547"/>
    <property type="match status" value="1"/>
</dbReference>
<dbReference type="OrthoDB" id="526867at2"/>
<evidence type="ECO:0000259" key="2">
    <source>
        <dbReference type="Pfam" id="PF04784"/>
    </source>
</evidence>
<keyword evidence="1" id="KW-0732">Signal</keyword>
<organism evidence="3 4">
    <name type="scientific">Algoriphagus machipongonensis</name>
    <dbReference type="NCBI Taxonomy" id="388413"/>
    <lineage>
        <taxon>Bacteria</taxon>
        <taxon>Pseudomonadati</taxon>
        <taxon>Bacteroidota</taxon>
        <taxon>Cytophagia</taxon>
        <taxon>Cytophagales</taxon>
        <taxon>Cyclobacteriaceae</taxon>
        <taxon>Algoriphagus</taxon>
    </lineage>
</organism>
<name>A3I0Z4_9BACT</name>
<dbReference type="PROSITE" id="PS51257">
    <property type="entry name" value="PROKAR_LIPOPROTEIN"/>
    <property type="match status" value="1"/>
</dbReference>
<evidence type="ECO:0000313" key="4">
    <source>
        <dbReference type="Proteomes" id="UP000003919"/>
    </source>
</evidence>
<protein>
    <recommendedName>
        <fullName evidence="2">DUF547 domain-containing protein</fullName>
    </recommendedName>
</protein>
<dbReference type="RefSeq" id="WP_008202002.1">
    <property type="nucleotide sequence ID" value="NZ_CM001023.1"/>
</dbReference>
<dbReference type="InterPro" id="IPR006869">
    <property type="entry name" value="DUF547"/>
</dbReference>
<dbReference type="Proteomes" id="UP000003919">
    <property type="component" value="Chromosome"/>
</dbReference>
<accession>A3I0Z4</accession>
<dbReference type="EMBL" id="CM001023">
    <property type="protein sequence ID" value="EAZ80140.1"/>
    <property type="molecule type" value="Genomic_DNA"/>
</dbReference>
<comment type="caution">
    <text evidence="3">The sequence shown here is derived from an EMBL/GenBank/DDBJ whole genome shotgun (WGS) entry which is preliminary data.</text>
</comment>
<sequence length="266" mass="30417">MTNYKTYLFSILALFFLSCQNSNSESNGKENVSGNARSEIAPPSHQAWDDLVSQYVDSKGMVDYKGFLKDKAKLDAYLNTLSKNPPDRNSWSKDEQMAYWINAYNAFTVKLIVDNYPTESIKDLGPALKIPLISDVWHYKFFKIGGEEFSLDEIEHGILRKEFSEPRIHFAVNCASFSCPPLLNEAFMPSTLNEQLEKQAVAFINDGVRNKISKNSVEISSIFSWFKGDFTKNGKLIDFLNKYSKVKIDSKAKISYLDYDWSLNEQ</sequence>
<gene>
    <name evidence="3" type="ORF">ALPR1_15964</name>
</gene>
<dbReference type="EMBL" id="AAXU02000001">
    <property type="protein sequence ID" value="EAZ80140.1"/>
    <property type="molecule type" value="Genomic_DNA"/>
</dbReference>
<dbReference type="PANTHER" id="PTHR46361">
    <property type="entry name" value="ELECTRON CARRIER/ PROTEIN DISULFIDE OXIDOREDUCTASE"/>
    <property type="match status" value="1"/>
</dbReference>
<dbReference type="STRING" id="388413.ALPR1_15964"/>
<dbReference type="HOGENOM" id="CLU_054137_1_2_10"/>
<evidence type="ECO:0000256" key="1">
    <source>
        <dbReference type="SAM" id="SignalP"/>
    </source>
</evidence>
<evidence type="ECO:0000313" key="3">
    <source>
        <dbReference type="EMBL" id="EAZ80140.1"/>
    </source>
</evidence>
<keyword evidence="4" id="KW-1185">Reference proteome</keyword>
<dbReference type="PANTHER" id="PTHR46361:SF3">
    <property type="entry name" value="ELECTRON CARRIER_ PROTEIN DISULFIDE OXIDOREDUCTASE"/>
    <property type="match status" value="1"/>
</dbReference>
<reference evidence="3 4" key="1">
    <citation type="journal article" date="2011" name="J. Bacteriol.">
        <title>Complete genome sequence of Algoriphagus sp. PR1, bacterial prey of a colony-forming choanoflagellate.</title>
        <authorList>
            <person name="Alegado R.A."/>
            <person name="Ferriera S."/>
            <person name="Nusbaum C."/>
            <person name="Young S.K."/>
            <person name="Zeng Q."/>
            <person name="Imamovic A."/>
            <person name="Fairclough S.R."/>
            <person name="King N."/>
        </authorList>
    </citation>
    <scope>NUCLEOTIDE SEQUENCE [LARGE SCALE GENOMIC DNA]</scope>
    <source>
        <strain evidence="3 4">PR1</strain>
    </source>
</reference>
<proteinExistence type="predicted"/>
<feature type="signal peptide" evidence="1">
    <location>
        <begin position="1"/>
        <end position="24"/>
    </location>
</feature>
<feature type="chain" id="PRO_5002653372" description="DUF547 domain-containing protein" evidence="1">
    <location>
        <begin position="25"/>
        <end position="266"/>
    </location>
</feature>
<dbReference type="AlphaFoldDB" id="A3I0Z4"/>
<feature type="domain" description="DUF547" evidence="2">
    <location>
        <begin position="90"/>
        <end position="204"/>
    </location>
</feature>
<dbReference type="eggNOG" id="COG0398">
    <property type="taxonomic scope" value="Bacteria"/>
</dbReference>